<keyword evidence="8 9" id="KW-0472">Membrane</keyword>
<evidence type="ECO:0000256" key="7">
    <source>
        <dbReference type="ARBA" id="ARBA00023098"/>
    </source>
</evidence>
<evidence type="ECO:0000256" key="6">
    <source>
        <dbReference type="ARBA" id="ARBA00023002"/>
    </source>
</evidence>
<keyword evidence="7" id="KW-0443">Lipid metabolism</keyword>
<dbReference type="AlphaFoldDB" id="A0AAJ6CEZ1"/>
<evidence type="ECO:0000256" key="1">
    <source>
        <dbReference type="ARBA" id="ARBA00004141"/>
    </source>
</evidence>
<dbReference type="GO" id="GO:0042761">
    <property type="term" value="P:very long-chain fatty acid biosynthetic process"/>
    <property type="evidence" value="ECO:0007669"/>
    <property type="project" value="TreeGrafter"/>
</dbReference>
<gene>
    <name evidence="11" type="primary">TSC13</name>
    <name evidence="11" type="ORF">MYAM1_000486</name>
</gene>
<evidence type="ECO:0000313" key="11">
    <source>
        <dbReference type="EMBL" id="WFC97767.1"/>
    </source>
</evidence>
<keyword evidence="3" id="KW-0444">Lipid biosynthesis</keyword>
<dbReference type="EC" id="1.3.1.93" evidence="11"/>
<evidence type="ECO:0000313" key="12">
    <source>
        <dbReference type="Proteomes" id="UP001219567"/>
    </source>
</evidence>
<evidence type="ECO:0000256" key="2">
    <source>
        <dbReference type="ARBA" id="ARBA00007742"/>
    </source>
</evidence>
<comment type="similarity">
    <text evidence="2">Belongs to the steroid 5-alpha reductase family.</text>
</comment>
<evidence type="ECO:0000256" key="9">
    <source>
        <dbReference type="SAM" id="Phobius"/>
    </source>
</evidence>
<sequence length="325" mass="37121">MPFQLSVSSRGKIKGANFPLEINLPDDATLGMLRNGIYHLVPHLTLDRQRVTDVQKKPLLGDEKRLVELGVKSGDSLQVKDLGAQISWRTVFLVEYVGNKLTKFGPLFIHPIVYLIAPEIWRYFGHPFQASKLQEYVNIYSHRTTLILVMLHFLKRELETLFVHRFSNATMPMFNIFKNSAHYWLLSGVLLAVGVYSPYHGDKAVRRTYSNNPMFIGCMVAIWALAELGNLHSHLILRSLRPAGSRVRKIPYGGLFSLVSCPNYFFEVLAWAAVTVLTSSFAALLFTIVSAAQMTIWAIKKHKAYHREFAGQYPKDRKIMYPFIF</sequence>
<feature type="transmembrane region" description="Helical" evidence="9">
    <location>
        <begin position="214"/>
        <end position="231"/>
    </location>
</feature>
<keyword evidence="4 9" id="KW-0812">Transmembrane</keyword>
<name>A0AAJ6CEZ1_9BASI</name>
<reference evidence="11 12" key="1">
    <citation type="submission" date="2023-03" db="EMBL/GenBank/DDBJ databases">
        <title>Mating type loci evolution in Malassezia.</title>
        <authorList>
            <person name="Coelho M.A."/>
        </authorList>
    </citation>
    <scope>NUCLEOTIDE SEQUENCE [LARGE SCALE GENOMIC DNA]</scope>
    <source>
        <strain evidence="11 12">CBS 9725</strain>
    </source>
</reference>
<feature type="transmembrane region" description="Helical" evidence="9">
    <location>
        <begin position="181"/>
        <end position="199"/>
    </location>
</feature>
<proteinExistence type="inferred from homology"/>
<feature type="domain" description="3-oxo-5-alpha-steroid 4-dehydrogenase C-terminal" evidence="10">
    <location>
        <begin position="170"/>
        <end position="325"/>
    </location>
</feature>
<feature type="transmembrane region" description="Helical" evidence="9">
    <location>
        <begin position="280"/>
        <end position="299"/>
    </location>
</feature>
<dbReference type="Pfam" id="PF02544">
    <property type="entry name" value="Steroid_dh"/>
    <property type="match status" value="1"/>
</dbReference>
<organism evidence="11 12">
    <name type="scientific">Malassezia yamatoensis</name>
    <dbReference type="NCBI Taxonomy" id="253288"/>
    <lineage>
        <taxon>Eukaryota</taxon>
        <taxon>Fungi</taxon>
        <taxon>Dikarya</taxon>
        <taxon>Basidiomycota</taxon>
        <taxon>Ustilaginomycotina</taxon>
        <taxon>Malasseziomycetes</taxon>
        <taxon>Malasseziales</taxon>
        <taxon>Malasseziaceae</taxon>
        <taxon>Malassezia</taxon>
    </lineage>
</organism>
<dbReference type="Proteomes" id="UP001219567">
    <property type="component" value="Chromosome 1"/>
</dbReference>
<dbReference type="Gene3D" id="1.20.120.1630">
    <property type="match status" value="1"/>
</dbReference>
<keyword evidence="6 11" id="KW-0560">Oxidoreductase</keyword>
<dbReference type="PANTHER" id="PTHR10556:SF28">
    <property type="entry name" value="VERY-LONG-CHAIN ENOYL-COA REDUCTASE"/>
    <property type="match status" value="1"/>
</dbReference>
<dbReference type="PROSITE" id="PS50244">
    <property type="entry name" value="S5A_REDUCTASE"/>
    <property type="match status" value="1"/>
</dbReference>
<evidence type="ECO:0000256" key="5">
    <source>
        <dbReference type="ARBA" id="ARBA00022989"/>
    </source>
</evidence>
<dbReference type="GO" id="GO:0016020">
    <property type="term" value="C:membrane"/>
    <property type="evidence" value="ECO:0007669"/>
    <property type="project" value="UniProtKB-SubCell"/>
</dbReference>
<dbReference type="EMBL" id="CP119943">
    <property type="protein sequence ID" value="WFC97767.1"/>
    <property type="molecule type" value="Genomic_DNA"/>
</dbReference>
<dbReference type="InterPro" id="IPR001104">
    <property type="entry name" value="3-oxo-5_a-steroid_4-DH_C"/>
</dbReference>
<dbReference type="InterPro" id="IPR039357">
    <property type="entry name" value="SRD5A/TECR"/>
</dbReference>
<evidence type="ECO:0000256" key="8">
    <source>
        <dbReference type="ARBA" id="ARBA00023136"/>
    </source>
</evidence>
<accession>A0AAJ6CEZ1</accession>
<feature type="transmembrane region" description="Helical" evidence="9">
    <location>
        <begin position="252"/>
        <end position="274"/>
    </location>
</feature>
<evidence type="ECO:0000256" key="3">
    <source>
        <dbReference type="ARBA" id="ARBA00022516"/>
    </source>
</evidence>
<protein>
    <submittedName>
        <fullName evidence="11">Very-long-chain enoyl-CoA reductase</fullName>
        <ecNumber evidence="11">1.3.1.93</ecNumber>
    </submittedName>
</protein>
<evidence type="ECO:0000256" key="4">
    <source>
        <dbReference type="ARBA" id="ARBA00022692"/>
    </source>
</evidence>
<keyword evidence="5 9" id="KW-1133">Transmembrane helix</keyword>
<evidence type="ECO:0000259" key="10">
    <source>
        <dbReference type="Pfam" id="PF02544"/>
    </source>
</evidence>
<dbReference type="PANTHER" id="PTHR10556">
    <property type="entry name" value="3-OXO-5-ALPHA-STEROID 4-DEHYDROGENASE"/>
    <property type="match status" value="1"/>
</dbReference>
<dbReference type="GO" id="GO:0102758">
    <property type="term" value="F:very-long-chain enoyl-CoA reductase activity"/>
    <property type="evidence" value="ECO:0007669"/>
    <property type="project" value="UniProtKB-EC"/>
</dbReference>
<comment type="subcellular location">
    <subcellularLocation>
        <location evidence="1">Membrane</location>
        <topology evidence="1">Multi-pass membrane protein</topology>
    </subcellularLocation>
</comment>
<dbReference type="Gene3D" id="3.10.20.90">
    <property type="entry name" value="Phosphatidylinositol 3-kinase Catalytic Subunit, Chain A, domain 1"/>
    <property type="match status" value="1"/>
</dbReference>
<keyword evidence="12" id="KW-1185">Reference proteome</keyword>